<dbReference type="AlphaFoldDB" id="A0A0K2TR23"/>
<dbReference type="OrthoDB" id="204305at2759"/>
<sequence>MSMLFNNMAKWCKSSPCIGVITIISLFGVLYLMLRSKSEFQNETASKMKHSYCDCYMKPRVFHTTNEDDLTASCAMSGLQGPHQKVISYSFYDDPHTSDKLNRNFFRGINENLEGIKELFNKYLLPHTIHKEVPFTMRLYFQLHPSSMNKDKLCKLACNEPLLDICEIKNSNQIFPMLWRFFPIGDTNVDYFFSRDLDSRITTREIHALLEFINSKKSLHIMRDHMHHGTQILGGMWGVNLQNKNSRERLKTGLYNMLKDPIAFSSRTESQHDQTLLKKYIWPLAGVHGLSHDSYFCQTYKDSIPFPTQRRNGILNFVGAVADINNTIVFTEKNECPYACRPKDHKEWAYC</sequence>
<proteinExistence type="predicted"/>
<keyword evidence="1" id="KW-1133">Transmembrane helix</keyword>
<feature type="transmembrane region" description="Helical" evidence="1">
    <location>
        <begin position="12"/>
        <end position="34"/>
    </location>
</feature>
<organism evidence="2">
    <name type="scientific">Lepeophtheirus salmonis</name>
    <name type="common">Salmon louse</name>
    <name type="synonym">Caligus salmonis</name>
    <dbReference type="NCBI Taxonomy" id="72036"/>
    <lineage>
        <taxon>Eukaryota</taxon>
        <taxon>Metazoa</taxon>
        <taxon>Ecdysozoa</taxon>
        <taxon>Arthropoda</taxon>
        <taxon>Crustacea</taxon>
        <taxon>Multicrustacea</taxon>
        <taxon>Hexanauplia</taxon>
        <taxon>Copepoda</taxon>
        <taxon>Siphonostomatoida</taxon>
        <taxon>Caligidae</taxon>
        <taxon>Lepeophtheirus</taxon>
    </lineage>
</organism>
<accession>A0A0K2TR23</accession>
<dbReference type="EMBL" id="HACA01010767">
    <property type="protein sequence ID" value="CDW28128.1"/>
    <property type="molecule type" value="Transcribed_RNA"/>
</dbReference>
<evidence type="ECO:0000313" key="2">
    <source>
        <dbReference type="EMBL" id="CDW28127.1"/>
    </source>
</evidence>
<protein>
    <submittedName>
        <fullName evidence="2">Uncharacterized protein</fullName>
    </submittedName>
</protein>
<reference evidence="2" key="1">
    <citation type="submission" date="2014-05" db="EMBL/GenBank/DDBJ databases">
        <authorList>
            <person name="Chronopoulou M."/>
        </authorList>
    </citation>
    <scope>NUCLEOTIDE SEQUENCE</scope>
    <source>
        <tissue evidence="2">Whole organism</tissue>
    </source>
</reference>
<dbReference type="EMBL" id="HACA01010766">
    <property type="protein sequence ID" value="CDW28127.1"/>
    <property type="molecule type" value="Transcribed_RNA"/>
</dbReference>
<keyword evidence="1" id="KW-0472">Membrane</keyword>
<name>A0A0K2TR23_LEPSM</name>
<keyword evidence="1" id="KW-0812">Transmembrane</keyword>
<evidence type="ECO:0000256" key="1">
    <source>
        <dbReference type="SAM" id="Phobius"/>
    </source>
</evidence>